<dbReference type="Proteomes" id="UP000606499">
    <property type="component" value="Unassembled WGS sequence"/>
</dbReference>
<dbReference type="InterPro" id="IPR004450">
    <property type="entry name" value="Thr_synthase-like"/>
</dbReference>
<reference evidence="8" key="1">
    <citation type="submission" date="2020-08" db="EMBL/GenBank/DDBJ databases">
        <title>Genome public.</title>
        <authorList>
            <person name="Liu C."/>
            <person name="Sun Q."/>
        </authorList>
    </citation>
    <scope>NUCLEOTIDE SEQUENCE</scope>
    <source>
        <strain evidence="8">NSJ-28</strain>
    </source>
</reference>
<accession>A0A923RWZ0</accession>
<evidence type="ECO:0000256" key="1">
    <source>
        <dbReference type="ARBA" id="ARBA00001933"/>
    </source>
</evidence>
<feature type="modified residue" description="N6-(pyridoxal phosphate)lysine" evidence="6">
    <location>
        <position position="79"/>
    </location>
</feature>
<dbReference type="GO" id="GO:0004795">
    <property type="term" value="F:threonine synthase activity"/>
    <property type="evidence" value="ECO:0007669"/>
    <property type="project" value="UniProtKB-UniRule"/>
</dbReference>
<comment type="caution">
    <text evidence="8">The sequence shown here is derived from an EMBL/GenBank/DDBJ whole genome shotgun (WGS) entry which is preliminary data.</text>
</comment>
<evidence type="ECO:0000256" key="4">
    <source>
        <dbReference type="ARBA" id="ARBA00023239"/>
    </source>
</evidence>
<dbReference type="SUPFAM" id="SSF53686">
    <property type="entry name" value="Tryptophan synthase beta subunit-like PLP-dependent enzymes"/>
    <property type="match status" value="1"/>
</dbReference>
<evidence type="ECO:0000313" key="9">
    <source>
        <dbReference type="Proteomes" id="UP000606499"/>
    </source>
</evidence>
<dbReference type="Gene3D" id="3.40.50.1100">
    <property type="match status" value="2"/>
</dbReference>
<gene>
    <name evidence="8" type="primary">thrC</name>
    <name evidence="8" type="ORF">H8S45_13395</name>
</gene>
<sequence>MEVKYDYDALAQDGRLTLPELPGLWKYLPLLPLQQEENIVSLGEGGTPLLRCQRMADIYGAQIEWYIKAEHLNPSGSFKDRPSSVGVSAAKEAGAEKVVIASSGNAAAATAAYSARAGMECVVFVPESTDPGKVIQAASYGATVIPVTGNYSHSYDMADLCAKRFGWPNITSTFLNPYTVEADKTVAYEIFEQLGGRFPDVVIIPIASGPLMIGAYKGFDELRHLGRVPAQQPLPAMVGVQSEQCMPITRAYLNGDAQVHCWDGTISTIAGGISDPLVGYENDGTLTLQTARASGGMMLCLTEGEIWQATQMVETKVGYYCEPTSATAIGAVSKLWNEGFLKKGATVVSVLTGHGFKYTGRRCNILQPISKVEQLEILLKKTQ</sequence>
<dbReference type="AlphaFoldDB" id="A0A923RWZ0"/>
<evidence type="ECO:0000256" key="2">
    <source>
        <dbReference type="ARBA" id="ARBA00005517"/>
    </source>
</evidence>
<evidence type="ECO:0000256" key="6">
    <source>
        <dbReference type="PIRSR" id="PIRSR604450-51"/>
    </source>
</evidence>
<evidence type="ECO:0000256" key="5">
    <source>
        <dbReference type="NCBIfam" id="TIGR00260"/>
    </source>
</evidence>
<feature type="domain" description="Tryptophan synthase beta chain-like PALP" evidence="7">
    <location>
        <begin position="40"/>
        <end position="353"/>
    </location>
</feature>
<protein>
    <recommendedName>
        <fullName evidence="5">Threonine synthase</fullName>
        <ecNumber evidence="5">4.2.3.1</ecNumber>
    </recommendedName>
</protein>
<keyword evidence="4 8" id="KW-0456">Lyase</keyword>
<dbReference type="GO" id="GO:0009088">
    <property type="term" value="P:threonine biosynthetic process"/>
    <property type="evidence" value="ECO:0007669"/>
    <property type="project" value="UniProtKB-UniRule"/>
</dbReference>
<dbReference type="GO" id="GO:0006565">
    <property type="term" value="P:L-serine catabolic process"/>
    <property type="evidence" value="ECO:0007669"/>
    <property type="project" value="TreeGrafter"/>
</dbReference>
<proteinExistence type="inferred from homology"/>
<dbReference type="PANTHER" id="PTHR48078">
    <property type="entry name" value="THREONINE DEHYDRATASE, MITOCHONDRIAL-RELATED"/>
    <property type="match status" value="1"/>
</dbReference>
<comment type="cofactor">
    <cofactor evidence="1 6">
        <name>pyridoxal 5'-phosphate</name>
        <dbReference type="ChEBI" id="CHEBI:597326"/>
    </cofactor>
</comment>
<dbReference type="EMBL" id="JACOPL010000016">
    <property type="protein sequence ID" value="MBC5726449.1"/>
    <property type="molecule type" value="Genomic_DNA"/>
</dbReference>
<dbReference type="GO" id="GO:0004794">
    <property type="term" value="F:threonine deaminase activity"/>
    <property type="evidence" value="ECO:0007669"/>
    <property type="project" value="TreeGrafter"/>
</dbReference>
<name>A0A923RWZ0_9FIRM</name>
<organism evidence="8 9">
    <name type="scientific">Agathobaculum faecis</name>
    <dbReference type="NCBI Taxonomy" id="2763013"/>
    <lineage>
        <taxon>Bacteria</taxon>
        <taxon>Bacillati</taxon>
        <taxon>Bacillota</taxon>
        <taxon>Clostridia</taxon>
        <taxon>Eubacteriales</taxon>
        <taxon>Butyricicoccaceae</taxon>
        <taxon>Agathobaculum</taxon>
    </lineage>
</organism>
<dbReference type="PANTHER" id="PTHR48078:SF6">
    <property type="entry name" value="L-THREONINE DEHYDRATASE CATABOLIC TDCB"/>
    <property type="match status" value="1"/>
</dbReference>
<dbReference type="InterPro" id="IPR050147">
    <property type="entry name" value="Ser/Thr_Dehydratase"/>
</dbReference>
<dbReference type="Pfam" id="PF00291">
    <property type="entry name" value="PALP"/>
    <property type="match status" value="1"/>
</dbReference>
<dbReference type="GO" id="GO:0006567">
    <property type="term" value="P:L-threonine catabolic process"/>
    <property type="evidence" value="ECO:0007669"/>
    <property type="project" value="TreeGrafter"/>
</dbReference>
<evidence type="ECO:0000256" key="3">
    <source>
        <dbReference type="ARBA" id="ARBA00022898"/>
    </source>
</evidence>
<dbReference type="InterPro" id="IPR001926">
    <property type="entry name" value="TrpB-like_PALP"/>
</dbReference>
<dbReference type="NCBIfam" id="TIGR00260">
    <property type="entry name" value="thrC"/>
    <property type="match status" value="1"/>
</dbReference>
<dbReference type="GO" id="GO:0003941">
    <property type="term" value="F:L-serine ammonia-lyase activity"/>
    <property type="evidence" value="ECO:0007669"/>
    <property type="project" value="TreeGrafter"/>
</dbReference>
<keyword evidence="3 6" id="KW-0663">Pyridoxal phosphate</keyword>
<keyword evidence="9" id="KW-1185">Reference proteome</keyword>
<dbReference type="InterPro" id="IPR036052">
    <property type="entry name" value="TrpB-like_PALP_sf"/>
</dbReference>
<evidence type="ECO:0000313" key="8">
    <source>
        <dbReference type="EMBL" id="MBC5726449.1"/>
    </source>
</evidence>
<dbReference type="EC" id="4.2.3.1" evidence="5"/>
<comment type="similarity">
    <text evidence="2">Belongs to the threonine synthase family.</text>
</comment>
<evidence type="ECO:0000259" key="7">
    <source>
        <dbReference type="Pfam" id="PF00291"/>
    </source>
</evidence>
<dbReference type="GO" id="GO:0009097">
    <property type="term" value="P:isoleucine biosynthetic process"/>
    <property type="evidence" value="ECO:0007669"/>
    <property type="project" value="TreeGrafter"/>
</dbReference>